<evidence type="ECO:0000256" key="3">
    <source>
        <dbReference type="ARBA" id="ARBA00022723"/>
    </source>
</evidence>
<evidence type="ECO:0000256" key="4">
    <source>
        <dbReference type="ARBA" id="ARBA00022771"/>
    </source>
</evidence>
<reference evidence="12 13" key="1">
    <citation type="submission" date="2024-02" db="EMBL/GenBank/DDBJ databases">
        <title>De novo assembly and annotation of 12 fungi associated with fruit tree decline syndrome in Ontario, Canada.</title>
        <authorList>
            <person name="Sulman M."/>
            <person name="Ellouze W."/>
            <person name="Ilyukhin E."/>
        </authorList>
    </citation>
    <scope>NUCLEOTIDE SEQUENCE [LARGE SCALE GENOMIC DNA]</scope>
    <source>
        <strain evidence="12 13">M97-236</strain>
    </source>
</reference>
<dbReference type="PANTHER" id="PTHR12683:SF13">
    <property type="entry name" value="CDK-ACTIVATING KINASE ASSEMBLY FACTOR MAT1"/>
    <property type="match status" value="1"/>
</dbReference>
<dbReference type="InterPro" id="IPR001841">
    <property type="entry name" value="Znf_RING"/>
</dbReference>
<evidence type="ECO:0000256" key="2">
    <source>
        <dbReference type="ARBA" id="ARBA00022257"/>
    </source>
</evidence>
<dbReference type="InterPro" id="IPR015877">
    <property type="entry name" value="MAT1_centre"/>
</dbReference>
<comment type="caution">
    <text evidence="12">The sequence shown here is derived from an EMBL/GenBank/DDBJ whole genome shotgun (WGS) entry which is preliminary data.</text>
</comment>
<gene>
    <name evidence="12" type="primary">TFB3</name>
    <name evidence="12" type="ORF">SLS59_007193</name>
</gene>
<evidence type="ECO:0000256" key="6">
    <source>
        <dbReference type="ARBA" id="ARBA00023242"/>
    </source>
</evidence>
<accession>A0ABR3R1T5</accession>
<comment type="subcellular location">
    <subcellularLocation>
        <location evidence="1">Nucleus</location>
    </subcellularLocation>
</comment>
<evidence type="ECO:0000256" key="7">
    <source>
        <dbReference type="ARBA" id="ARBA00029873"/>
    </source>
</evidence>
<dbReference type="Proteomes" id="UP001521222">
    <property type="component" value="Unassembled WGS sequence"/>
</dbReference>
<keyword evidence="13" id="KW-1185">Reference proteome</keyword>
<evidence type="ECO:0000256" key="8">
    <source>
        <dbReference type="ARBA" id="ARBA00033277"/>
    </source>
</evidence>
<proteinExistence type="predicted"/>
<dbReference type="PROSITE" id="PS00518">
    <property type="entry name" value="ZF_RING_1"/>
    <property type="match status" value="1"/>
</dbReference>
<evidence type="ECO:0000256" key="1">
    <source>
        <dbReference type="ARBA" id="ARBA00004123"/>
    </source>
</evidence>
<evidence type="ECO:0000313" key="12">
    <source>
        <dbReference type="EMBL" id="KAL1598183.1"/>
    </source>
</evidence>
<keyword evidence="3" id="KW-0479">Metal-binding</keyword>
<dbReference type="InterPro" id="IPR017907">
    <property type="entry name" value="Znf_RING_CS"/>
</dbReference>
<organism evidence="12 13">
    <name type="scientific">Nothophoma quercina</name>
    <dbReference type="NCBI Taxonomy" id="749835"/>
    <lineage>
        <taxon>Eukaryota</taxon>
        <taxon>Fungi</taxon>
        <taxon>Dikarya</taxon>
        <taxon>Ascomycota</taxon>
        <taxon>Pezizomycotina</taxon>
        <taxon>Dothideomycetes</taxon>
        <taxon>Pleosporomycetidae</taxon>
        <taxon>Pleosporales</taxon>
        <taxon>Pleosporineae</taxon>
        <taxon>Didymellaceae</taxon>
        <taxon>Nothophoma</taxon>
    </lineage>
</organism>
<dbReference type="Pfam" id="PF17121">
    <property type="entry name" value="zf-C3HC4_5"/>
    <property type="match status" value="1"/>
</dbReference>
<dbReference type="Gene3D" id="3.30.40.10">
    <property type="entry name" value="Zinc/RING finger domain, C3HC4 (zinc finger)"/>
    <property type="match status" value="1"/>
</dbReference>
<dbReference type="InterPro" id="IPR004575">
    <property type="entry name" value="MAT1/Tfb3"/>
</dbReference>
<evidence type="ECO:0000313" key="13">
    <source>
        <dbReference type="Proteomes" id="UP001521222"/>
    </source>
</evidence>
<keyword evidence="4 9" id="KW-0863">Zinc-finger</keyword>
<evidence type="ECO:0000256" key="10">
    <source>
        <dbReference type="SAM" id="MobiDB-lite"/>
    </source>
</evidence>
<dbReference type="PROSITE" id="PS50089">
    <property type="entry name" value="ZF_RING_2"/>
    <property type="match status" value="1"/>
</dbReference>
<dbReference type="CDD" id="cd16573">
    <property type="entry name" value="RING-HC_TFB3-like"/>
    <property type="match status" value="1"/>
</dbReference>
<name>A0ABR3R1T5_9PLEO</name>
<evidence type="ECO:0000256" key="5">
    <source>
        <dbReference type="ARBA" id="ARBA00022833"/>
    </source>
</evidence>
<feature type="domain" description="RING-type" evidence="11">
    <location>
        <begin position="48"/>
        <end position="91"/>
    </location>
</feature>
<dbReference type="InterPro" id="IPR013083">
    <property type="entry name" value="Znf_RING/FYVE/PHD"/>
</dbReference>
<dbReference type="NCBIfam" id="TIGR00570">
    <property type="entry name" value="cdk7"/>
    <property type="match status" value="1"/>
</dbReference>
<protein>
    <recommendedName>
        <fullName evidence="2">RNA polymerase II transcription factor B subunit 3</fullName>
    </recommendedName>
    <alternativeName>
        <fullName evidence="8">RNA polymerase II transcription factor B 38 kDa subunit</fullName>
    </alternativeName>
    <alternativeName>
        <fullName evidence="7">RNA polymerase II transcription factor B p38 subunit</fullName>
    </alternativeName>
</protein>
<dbReference type="Pfam" id="PF06391">
    <property type="entry name" value="MAT1"/>
    <property type="match status" value="1"/>
</dbReference>
<sequence length="340" mass="37697">MSKVTSRANGGQVRQGEAGGASPLSKSLYSLSLKPASRPHADAASDVCPVCKSSRYLNPNMKFLVNPECYHKMCESCVDRIFSHGPAPCPIAGCARTLRKGKFREATFEDLKVEREVDIRRRVASIMNKTESDFETLKDYNDYLEQVEEITWNLILKIDVDETNHRLQRWADAQAAETGATRRTYEPDPSLPSASGVVLKKGGTQRRALETASGNTSDANIKDKGFNFHGLKKKVPPPPEVPFDPFDGWSIAPQHYTLQSDYDADWLTQHKYEINQRVGGYLWSDFYNRALQDAFGGLTVFVGDEIRARDVPSMDATIGTEHAAAAAAAGGREVNMDDVF</sequence>
<evidence type="ECO:0000256" key="9">
    <source>
        <dbReference type="PROSITE-ProRule" id="PRU00175"/>
    </source>
</evidence>
<dbReference type="PANTHER" id="PTHR12683">
    <property type="entry name" value="CDK-ACTIVATING KINASE ASSEMBLY FACTOR MAT1"/>
    <property type="match status" value="1"/>
</dbReference>
<evidence type="ECO:0000259" key="11">
    <source>
        <dbReference type="PROSITE" id="PS50089"/>
    </source>
</evidence>
<keyword evidence="5" id="KW-0862">Zinc</keyword>
<keyword evidence="6" id="KW-0539">Nucleus</keyword>
<feature type="region of interest" description="Disordered" evidence="10">
    <location>
        <begin position="1"/>
        <end position="21"/>
    </location>
</feature>
<dbReference type="SUPFAM" id="SSF57850">
    <property type="entry name" value="RING/U-box"/>
    <property type="match status" value="1"/>
</dbReference>
<dbReference type="EMBL" id="JAKIXB020000024">
    <property type="protein sequence ID" value="KAL1598183.1"/>
    <property type="molecule type" value="Genomic_DNA"/>
</dbReference>